<dbReference type="AlphaFoldDB" id="A0A1T5HUH8"/>
<proteinExistence type="predicted"/>
<sequence length="96" mass="11580">VVPHTVRDKNIMIGIKLAYYRKKDWKRFFKIIADRESMHDTWYDWHKDFEKTKRDLTNQGFDVVDIVVELDELTEYCRLKGIKNDGKARSQFVQAK</sequence>
<dbReference type="EMBL" id="FUYV01000090">
    <property type="protein sequence ID" value="SKC24324.1"/>
    <property type="molecule type" value="Genomic_DNA"/>
</dbReference>
<keyword evidence="2" id="KW-1185">Reference proteome</keyword>
<feature type="non-terminal residue" evidence="1">
    <location>
        <position position="1"/>
    </location>
</feature>
<accession>A0A1T5HUH8</accession>
<evidence type="ECO:0000313" key="1">
    <source>
        <dbReference type="EMBL" id="SKC24324.1"/>
    </source>
</evidence>
<protein>
    <submittedName>
        <fullName evidence="1">Uncharacterized protein</fullName>
    </submittedName>
</protein>
<name>A0A1T5HUH8_9BACT</name>
<evidence type="ECO:0000313" key="2">
    <source>
        <dbReference type="Proteomes" id="UP000191055"/>
    </source>
</evidence>
<organism evidence="1 2">
    <name type="scientific">Alkalitalea saponilacus</name>
    <dbReference type="NCBI Taxonomy" id="889453"/>
    <lineage>
        <taxon>Bacteria</taxon>
        <taxon>Pseudomonadati</taxon>
        <taxon>Bacteroidota</taxon>
        <taxon>Bacteroidia</taxon>
        <taxon>Marinilabiliales</taxon>
        <taxon>Marinilabiliaceae</taxon>
        <taxon>Alkalitalea</taxon>
    </lineage>
</organism>
<dbReference type="RefSeq" id="WP_079559244.1">
    <property type="nucleotide sequence ID" value="NZ_FUYV01000090.1"/>
</dbReference>
<reference evidence="1 2" key="1">
    <citation type="submission" date="2017-02" db="EMBL/GenBank/DDBJ databases">
        <authorList>
            <person name="Peterson S.W."/>
        </authorList>
    </citation>
    <scope>NUCLEOTIDE SEQUENCE [LARGE SCALE GENOMIC DNA]</scope>
    <source>
        <strain evidence="1 2">DSM 24412</strain>
    </source>
</reference>
<dbReference type="STRING" id="889453.SAMN03080601_03626"/>
<gene>
    <name evidence="1" type="ORF">SAMN03080601_03626</name>
</gene>
<dbReference type="Proteomes" id="UP000191055">
    <property type="component" value="Unassembled WGS sequence"/>
</dbReference>